<dbReference type="InterPro" id="IPR049352">
    <property type="entry name" value="Rost"/>
</dbReference>
<feature type="transmembrane region" description="Helical" evidence="1">
    <location>
        <begin position="177"/>
        <end position="200"/>
    </location>
</feature>
<dbReference type="PANTHER" id="PTHR12242">
    <property type="entry name" value="OS02G0130600 PROTEIN-RELATED"/>
    <property type="match status" value="1"/>
</dbReference>
<dbReference type="PANTHER" id="PTHR12242:SF49">
    <property type="entry name" value="HEADBUTT, ISOFORM E"/>
    <property type="match status" value="1"/>
</dbReference>
<feature type="transmembrane region" description="Helical" evidence="1">
    <location>
        <begin position="245"/>
        <end position="267"/>
    </location>
</feature>
<protein>
    <recommendedName>
        <fullName evidence="4">Protein rolling stone</fullName>
    </recommendedName>
</protein>
<name>A0AAN8WDZ1_HALRR</name>
<keyword evidence="1" id="KW-0472">Membrane</keyword>
<dbReference type="AlphaFoldDB" id="A0AAN8WDZ1"/>
<reference evidence="2 3" key="1">
    <citation type="submission" date="2023-11" db="EMBL/GenBank/DDBJ databases">
        <title>Halocaridina rubra genome assembly.</title>
        <authorList>
            <person name="Smith C."/>
        </authorList>
    </citation>
    <scope>NUCLEOTIDE SEQUENCE [LARGE SCALE GENOMIC DNA]</scope>
    <source>
        <strain evidence="2">EP-1</strain>
        <tissue evidence="2">Whole</tissue>
    </source>
</reference>
<dbReference type="GO" id="GO:0016020">
    <property type="term" value="C:membrane"/>
    <property type="evidence" value="ECO:0007669"/>
    <property type="project" value="TreeGrafter"/>
</dbReference>
<evidence type="ECO:0008006" key="4">
    <source>
        <dbReference type="Google" id="ProtNLM"/>
    </source>
</evidence>
<dbReference type="Proteomes" id="UP001381693">
    <property type="component" value="Unassembled WGS sequence"/>
</dbReference>
<sequence>MMFSHSLLKVARGKRLIHTTITLIFSTNSPSGVMFTRPVFGAEVRTGCGEPVQQRHNGLQRIREEFKKENLKLHHKSPHLFVSSQWQQHNRMSCLYLGYRLFVAMYFSMWAIWAWVGSMGYDADISQKKYFMLYMTNWGIWTLAVDTTIQAVNVILHFKKISEEGDVTYPSMPRLMVVSWVLSNITGALHMFITLAYWLTVYPFRSDEELNVIGFNTHIMPCLYILVNAMVSATPRRLLHAYHPSLFLVGYTFFNLTYYLCGGLDYLGRPALYPVLDWTQPARTIGIIAAVLILVIPLLHGIICGICEARIKIWRILKISRYVREDDEVEHVEQGSQEQKV</sequence>
<feature type="transmembrane region" description="Helical" evidence="1">
    <location>
        <begin position="138"/>
        <end position="156"/>
    </location>
</feature>
<dbReference type="EMBL" id="JAXCGZ010021115">
    <property type="protein sequence ID" value="KAK7058749.1"/>
    <property type="molecule type" value="Genomic_DNA"/>
</dbReference>
<proteinExistence type="predicted"/>
<accession>A0AAN8WDZ1</accession>
<keyword evidence="1" id="KW-0812">Transmembrane</keyword>
<feature type="transmembrane region" description="Helical" evidence="1">
    <location>
        <begin position="212"/>
        <end position="233"/>
    </location>
</feature>
<keyword evidence="1" id="KW-1133">Transmembrane helix</keyword>
<feature type="transmembrane region" description="Helical" evidence="1">
    <location>
        <begin position="287"/>
        <end position="311"/>
    </location>
</feature>
<evidence type="ECO:0000313" key="2">
    <source>
        <dbReference type="EMBL" id="KAK7058749.1"/>
    </source>
</evidence>
<dbReference type="Pfam" id="PF21534">
    <property type="entry name" value="Rost"/>
    <property type="match status" value="1"/>
</dbReference>
<evidence type="ECO:0000256" key="1">
    <source>
        <dbReference type="SAM" id="Phobius"/>
    </source>
</evidence>
<organism evidence="2 3">
    <name type="scientific">Halocaridina rubra</name>
    <name type="common">Hawaiian red shrimp</name>
    <dbReference type="NCBI Taxonomy" id="373956"/>
    <lineage>
        <taxon>Eukaryota</taxon>
        <taxon>Metazoa</taxon>
        <taxon>Ecdysozoa</taxon>
        <taxon>Arthropoda</taxon>
        <taxon>Crustacea</taxon>
        <taxon>Multicrustacea</taxon>
        <taxon>Malacostraca</taxon>
        <taxon>Eumalacostraca</taxon>
        <taxon>Eucarida</taxon>
        <taxon>Decapoda</taxon>
        <taxon>Pleocyemata</taxon>
        <taxon>Caridea</taxon>
        <taxon>Atyoidea</taxon>
        <taxon>Atyidae</taxon>
        <taxon>Halocaridina</taxon>
    </lineage>
</organism>
<comment type="caution">
    <text evidence="2">The sequence shown here is derived from an EMBL/GenBank/DDBJ whole genome shotgun (WGS) entry which is preliminary data.</text>
</comment>
<evidence type="ECO:0000313" key="3">
    <source>
        <dbReference type="Proteomes" id="UP001381693"/>
    </source>
</evidence>
<keyword evidence="3" id="KW-1185">Reference proteome</keyword>
<gene>
    <name evidence="2" type="ORF">SK128_023753</name>
</gene>
<feature type="transmembrane region" description="Helical" evidence="1">
    <location>
        <begin position="97"/>
        <end position="118"/>
    </location>
</feature>